<name>A0ABW2NLZ2_9BACL</name>
<comment type="subcellular location">
    <subcellularLocation>
        <location evidence="1">Membrane</location>
        <topology evidence="1">Lipid-anchor</topology>
    </subcellularLocation>
</comment>
<proteinExistence type="inferred from homology"/>
<gene>
    <name evidence="10" type="ORF">ACFQPF_00920</name>
</gene>
<evidence type="ECO:0000256" key="2">
    <source>
        <dbReference type="ARBA" id="ARBA00007886"/>
    </source>
</evidence>
<evidence type="ECO:0000256" key="1">
    <source>
        <dbReference type="ARBA" id="ARBA00004635"/>
    </source>
</evidence>
<reference evidence="11" key="1">
    <citation type="journal article" date="2019" name="Int. J. Syst. Evol. Microbiol.">
        <title>The Global Catalogue of Microorganisms (GCM) 10K type strain sequencing project: providing services to taxonomists for standard genome sequencing and annotation.</title>
        <authorList>
            <consortium name="The Broad Institute Genomics Platform"/>
            <consortium name="The Broad Institute Genome Sequencing Center for Infectious Disease"/>
            <person name="Wu L."/>
            <person name="Ma J."/>
        </authorList>
    </citation>
    <scope>NUCLEOTIDE SEQUENCE [LARGE SCALE GENOMIC DNA]</scope>
    <source>
        <strain evidence="11">NBRC 106396</strain>
    </source>
</reference>
<keyword evidence="7" id="KW-0449">Lipoprotein</keyword>
<dbReference type="InterPro" id="IPR057336">
    <property type="entry name" value="GerAC_N"/>
</dbReference>
<dbReference type="NCBIfam" id="TIGR02887">
    <property type="entry name" value="spore_ger_x_C"/>
    <property type="match status" value="1"/>
</dbReference>
<evidence type="ECO:0000256" key="3">
    <source>
        <dbReference type="ARBA" id="ARBA00022544"/>
    </source>
</evidence>
<keyword evidence="5" id="KW-0472">Membrane</keyword>
<dbReference type="EMBL" id="JBHTCP010000002">
    <property type="protein sequence ID" value="MFC7370238.1"/>
    <property type="molecule type" value="Genomic_DNA"/>
</dbReference>
<evidence type="ECO:0000259" key="9">
    <source>
        <dbReference type="Pfam" id="PF25198"/>
    </source>
</evidence>
<accession>A0ABW2NLZ2</accession>
<dbReference type="Pfam" id="PF05504">
    <property type="entry name" value="Spore_GerAC"/>
    <property type="match status" value="1"/>
</dbReference>
<evidence type="ECO:0000256" key="6">
    <source>
        <dbReference type="ARBA" id="ARBA00023139"/>
    </source>
</evidence>
<dbReference type="PROSITE" id="PS51257">
    <property type="entry name" value="PROKAR_LIPOPROTEIN"/>
    <property type="match status" value="1"/>
</dbReference>
<dbReference type="Gene3D" id="6.20.190.10">
    <property type="entry name" value="Nutrient germinant receptor protein C, domain 1"/>
    <property type="match status" value="1"/>
</dbReference>
<evidence type="ECO:0000256" key="5">
    <source>
        <dbReference type="ARBA" id="ARBA00023136"/>
    </source>
</evidence>
<dbReference type="Gene3D" id="3.30.300.210">
    <property type="entry name" value="Nutrient germinant receptor protein C, domain 3"/>
    <property type="match status" value="1"/>
</dbReference>
<evidence type="ECO:0000256" key="4">
    <source>
        <dbReference type="ARBA" id="ARBA00022729"/>
    </source>
</evidence>
<dbReference type="InterPro" id="IPR008844">
    <property type="entry name" value="Spore_GerAC-like"/>
</dbReference>
<comment type="caution">
    <text evidence="10">The sequence shown here is derived from an EMBL/GenBank/DDBJ whole genome shotgun (WGS) entry which is preliminary data.</text>
</comment>
<dbReference type="PANTHER" id="PTHR35789">
    <property type="entry name" value="SPORE GERMINATION PROTEIN B3"/>
    <property type="match status" value="1"/>
</dbReference>
<feature type="domain" description="Spore germination GerAC-like C-terminal" evidence="8">
    <location>
        <begin position="222"/>
        <end position="388"/>
    </location>
</feature>
<keyword evidence="6" id="KW-0564">Palmitate</keyword>
<evidence type="ECO:0000313" key="11">
    <source>
        <dbReference type="Proteomes" id="UP001596549"/>
    </source>
</evidence>
<keyword evidence="4" id="KW-0732">Signal</keyword>
<evidence type="ECO:0000313" key="10">
    <source>
        <dbReference type="EMBL" id="MFC7370238.1"/>
    </source>
</evidence>
<dbReference type="InterPro" id="IPR038501">
    <property type="entry name" value="Spore_GerAC_C_sf"/>
</dbReference>
<dbReference type="RefSeq" id="WP_379745118.1">
    <property type="nucleotide sequence ID" value="NZ_JBHTCP010000002.1"/>
</dbReference>
<feature type="domain" description="Spore germination protein N-terminal" evidence="9">
    <location>
        <begin position="19"/>
        <end position="197"/>
    </location>
</feature>
<protein>
    <submittedName>
        <fullName evidence="10">Ger(X)C family spore germination protein</fullName>
    </submittedName>
</protein>
<sequence>MKKTIISLLVVFSLTGCSDYKELTNLGIAIGFGVDYLEAEQEYELILQVVNPSGMSPTMGASGSSLPVISIVGRGRTITEAARNISKKFSREITYSQIALLVIGENLARKQGLNFIFDALERDSKVRVNIPVVLARDSSVFDVMNTIPSMDKTPAVSIANKLASTSGMLGENSNMHIYEVIEALTSKGREPVLNGVTVKKRSGTGATAQNNETLKNDYQYLNGMGIFKKGKLIGWLDKQDARSVQIVRNELKETNLSIPCLNSTDGNYISAVMTRSHADIKVINTNRRPLITIKVSMKGRIDEMMCNPNIKKGTVIEKIERSAEKLVMKEIRGGIKKAQQKKTDVYGFGDTLHRQNPKDWKKLKNNWNDVFAAADIHVKSEVKFRNTGMRIEAYPY</sequence>
<dbReference type="PANTHER" id="PTHR35789:SF1">
    <property type="entry name" value="SPORE GERMINATION PROTEIN B3"/>
    <property type="match status" value="1"/>
</dbReference>
<keyword evidence="11" id="KW-1185">Reference proteome</keyword>
<organism evidence="10 11">
    <name type="scientific">Fictibacillus iocasae</name>
    <dbReference type="NCBI Taxonomy" id="2715437"/>
    <lineage>
        <taxon>Bacteria</taxon>
        <taxon>Bacillati</taxon>
        <taxon>Bacillota</taxon>
        <taxon>Bacilli</taxon>
        <taxon>Bacillales</taxon>
        <taxon>Fictibacillaceae</taxon>
        <taxon>Fictibacillus</taxon>
    </lineage>
</organism>
<evidence type="ECO:0000259" key="8">
    <source>
        <dbReference type="Pfam" id="PF05504"/>
    </source>
</evidence>
<dbReference type="InterPro" id="IPR046953">
    <property type="entry name" value="Spore_GerAC-like_C"/>
</dbReference>
<dbReference type="Proteomes" id="UP001596549">
    <property type="component" value="Unassembled WGS sequence"/>
</dbReference>
<keyword evidence="3" id="KW-0309">Germination</keyword>
<dbReference type="Pfam" id="PF25198">
    <property type="entry name" value="Spore_GerAC_N"/>
    <property type="match status" value="1"/>
</dbReference>
<comment type="similarity">
    <text evidence="2">Belongs to the GerABKC lipoprotein family.</text>
</comment>
<evidence type="ECO:0000256" key="7">
    <source>
        <dbReference type="ARBA" id="ARBA00023288"/>
    </source>
</evidence>